<dbReference type="OMA" id="NFANCIL"/>
<feature type="compositionally biased region" description="Basic and acidic residues" evidence="4">
    <location>
        <begin position="239"/>
        <end position="288"/>
    </location>
</feature>
<protein>
    <recommendedName>
        <fullName evidence="7">WD40-repeat-containing domain</fullName>
    </recommendedName>
</protein>
<feature type="region of interest" description="Disordered" evidence="4">
    <location>
        <begin position="230"/>
        <end position="302"/>
    </location>
</feature>
<dbReference type="Pfam" id="PF00805">
    <property type="entry name" value="Pentapeptide"/>
    <property type="match status" value="1"/>
</dbReference>
<evidence type="ECO:0000313" key="6">
    <source>
        <dbReference type="Proteomes" id="UP000683925"/>
    </source>
</evidence>
<dbReference type="Pfam" id="PF00400">
    <property type="entry name" value="WD40"/>
    <property type="match status" value="1"/>
</dbReference>
<keyword evidence="1 3" id="KW-0853">WD repeat</keyword>
<dbReference type="PANTHER" id="PTHR22847:SF637">
    <property type="entry name" value="WD REPEAT DOMAIN 5B"/>
    <property type="match status" value="1"/>
</dbReference>
<dbReference type="InterPro" id="IPR001646">
    <property type="entry name" value="5peptide_repeat"/>
</dbReference>
<evidence type="ECO:0000256" key="1">
    <source>
        <dbReference type="ARBA" id="ARBA00022574"/>
    </source>
</evidence>
<dbReference type="SMART" id="SM00320">
    <property type="entry name" value="WD40"/>
    <property type="match status" value="1"/>
</dbReference>
<keyword evidence="2" id="KW-0677">Repeat</keyword>
<evidence type="ECO:0000313" key="5">
    <source>
        <dbReference type="EMBL" id="CAD8199552.1"/>
    </source>
</evidence>
<dbReference type="AlphaFoldDB" id="A0A8S1XFW6"/>
<dbReference type="InterPro" id="IPR001680">
    <property type="entry name" value="WD40_rpt"/>
</dbReference>
<name>A0A8S1XFW6_PAROT</name>
<accession>A0A8S1XFW6</accession>
<dbReference type="GO" id="GO:1990234">
    <property type="term" value="C:transferase complex"/>
    <property type="evidence" value="ECO:0007669"/>
    <property type="project" value="UniProtKB-ARBA"/>
</dbReference>
<dbReference type="EMBL" id="CAJJDP010000120">
    <property type="protein sequence ID" value="CAD8199552.1"/>
    <property type="molecule type" value="Genomic_DNA"/>
</dbReference>
<evidence type="ECO:0000256" key="4">
    <source>
        <dbReference type="SAM" id="MobiDB-lite"/>
    </source>
</evidence>
<dbReference type="Proteomes" id="UP000683925">
    <property type="component" value="Unassembled WGS sequence"/>
</dbReference>
<dbReference type="OrthoDB" id="312059at2759"/>
<evidence type="ECO:0000256" key="2">
    <source>
        <dbReference type="ARBA" id="ARBA00022737"/>
    </source>
</evidence>
<gene>
    <name evidence="5" type="ORF">POCTA_138.1.T1200001</name>
</gene>
<dbReference type="PROSITE" id="PS50082">
    <property type="entry name" value="WD_REPEATS_2"/>
    <property type="match status" value="1"/>
</dbReference>
<reference evidence="5" key="1">
    <citation type="submission" date="2021-01" db="EMBL/GenBank/DDBJ databases">
        <authorList>
            <consortium name="Genoscope - CEA"/>
            <person name="William W."/>
        </authorList>
    </citation>
    <scope>NUCLEOTIDE SEQUENCE</scope>
</reference>
<evidence type="ECO:0008006" key="7">
    <source>
        <dbReference type="Google" id="ProtNLM"/>
    </source>
</evidence>
<feature type="repeat" description="WD" evidence="3">
    <location>
        <begin position="618"/>
        <end position="659"/>
    </location>
</feature>
<comment type="caution">
    <text evidence="5">The sequence shown here is derived from an EMBL/GenBank/DDBJ whole genome shotgun (WGS) entry which is preliminary data.</text>
</comment>
<dbReference type="PROSITE" id="PS50294">
    <property type="entry name" value="WD_REPEATS_REGION"/>
    <property type="match status" value="1"/>
</dbReference>
<dbReference type="PANTHER" id="PTHR22847">
    <property type="entry name" value="WD40 REPEAT PROTEIN"/>
    <property type="match status" value="1"/>
</dbReference>
<feature type="compositionally biased region" description="Low complexity" evidence="4">
    <location>
        <begin position="289"/>
        <end position="302"/>
    </location>
</feature>
<keyword evidence="6" id="KW-1185">Reference proteome</keyword>
<organism evidence="5 6">
    <name type="scientific">Paramecium octaurelia</name>
    <dbReference type="NCBI Taxonomy" id="43137"/>
    <lineage>
        <taxon>Eukaryota</taxon>
        <taxon>Sar</taxon>
        <taxon>Alveolata</taxon>
        <taxon>Ciliophora</taxon>
        <taxon>Intramacronucleata</taxon>
        <taxon>Oligohymenophorea</taxon>
        <taxon>Peniculida</taxon>
        <taxon>Parameciidae</taxon>
        <taxon>Paramecium</taxon>
    </lineage>
</organism>
<dbReference type="InterPro" id="IPR019775">
    <property type="entry name" value="WD40_repeat_CS"/>
</dbReference>
<dbReference type="PROSITE" id="PS00678">
    <property type="entry name" value="WD_REPEATS_1"/>
    <property type="match status" value="1"/>
</dbReference>
<evidence type="ECO:0000256" key="3">
    <source>
        <dbReference type="PROSITE-ProRule" id="PRU00221"/>
    </source>
</evidence>
<proteinExistence type="predicted"/>
<sequence>MKLQNIQKNLYMNNKVKQNWSDPLVIFTTRSEIFTSSNYSLWFAPEKKENLKEIQLQKFNLKQIEEYIKKFTIQSIKMLIFEIQNGGLDINNFEKCWEQLQEKCLNLTKFNAEALLNKKQKMIFYHFQRIMNTLLLKVMRLQEIQLKLQKLWSVEMYEKMMKQINLYRLIETPYMMEIIVQVLPKMMVKASDINNLRLNFLQNFPNMLHEFYKKIQDNDEKELQDNKKKEIYDNNENEQQDKNKIVQQDNDEKQQQDNKDKELQEKNDNEQQDKNNENEQQHSNEKEQSNNNEQQQQVTQTDVENLDKINYISIANEIWNKMEEHSIASQFFNSQELDDHNKNLLFGHYLKHFKNEFTKFSIEKDRMIEVVCNALSELNLTSYDFYDEFINQKQRNLGKSILIDRFLHDLNKYSINLAKVMSTKQMTQVQYQQQGFLYQEEKEEEKWQNEFFNDDDCQFGSYKKDLRSCSLVQQKGINFQFVHKSLQEFFIAAHLYGILELFKNFQGLIFNQILKQLSKGNNYDQNFVEYLQNQMDQQNLIIGEVSISNEKKKILNKLLKFLIFQQIRDTSLIGGNFAKCDLSLSEFNNANINGININGAIMIGCIWRDLKINELHTLDGHSDNVSTICYSPDGTTLASGSEDNSIRLWDVKTGEEKAKLDGHEFASGR</sequence>